<evidence type="ECO:0000313" key="4">
    <source>
        <dbReference type="EMBL" id="SEK46308.1"/>
    </source>
</evidence>
<keyword evidence="1" id="KW-1133">Transmembrane helix</keyword>
<dbReference type="RefSeq" id="WP_093317265.1">
    <property type="nucleotide sequence ID" value="NZ_FOAF01000001.1"/>
</dbReference>
<keyword evidence="1" id="KW-0472">Membrane</keyword>
<dbReference type="OrthoDB" id="1523489at2"/>
<dbReference type="InterPro" id="IPR032508">
    <property type="entry name" value="FecR_C"/>
</dbReference>
<reference evidence="5" key="1">
    <citation type="submission" date="2016-10" db="EMBL/GenBank/DDBJ databases">
        <authorList>
            <person name="Varghese N."/>
            <person name="Submissions S."/>
        </authorList>
    </citation>
    <scope>NUCLEOTIDE SEQUENCE [LARGE SCALE GENOMIC DNA]</scope>
    <source>
        <strain evidence="5">DSM 18733</strain>
    </source>
</reference>
<keyword evidence="5" id="KW-1185">Reference proteome</keyword>
<dbReference type="AlphaFoldDB" id="A0A1H7H7V9"/>
<evidence type="ECO:0000259" key="2">
    <source>
        <dbReference type="Pfam" id="PF04773"/>
    </source>
</evidence>
<dbReference type="GO" id="GO:0016989">
    <property type="term" value="F:sigma factor antagonist activity"/>
    <property type="evidence" value="ECO:0007669"/>
    <property type="project" value="TreeGrafter"/>
</dbReference>
<feature type="domain" description="FecR protein" evidence="2">
    <location>
        <begin position="147"/>
        <end position="232"/>
    </location>
</feature>
<dbReference type="Gene3D" id="2.60.120.1440">
    <property type="match status" value="1"/>
</dbReference>
<dbReference type="InterPro" id="IPR006860">
    <property type="entry name" value="FecR"/>
</dbReference>
<keyword evidence="1" id="KW-0812">Transmembrane</keyword>
<proteinExistence type="predicted"/>
<gene>
    <name evidence="4" type="ORF">SAMN05661044_00303</name>
</gene>
<dbReference type="PANTHER" id="PTHR30273:SF2">
    <property type="entry name" value="PROTEIN FECR"/>
    <property type="match status" value="1"/>
</dbReference>
<dbReference type="Pfam" id="PF16344">
    <property type="entry name" value="FecR_C"/>
    <property type="match status" value="1"/>
</dbReference>
<feature type="domain" description="Protein FecR C-terminal" evidence="3">
    <location>
        <begin position="285"/>
        <end position="351"/>
    </location>
</feature>
<dbReference type="Proteomes" id="UP000199421">
    <property type="component" value="Unassembled WGS sequence"/>
</dbReference>
<dbReference type="Gene3D" id="3.55.50.30">
    <property type="match status" value="1"/>
</dbReference>
<evidence type="ECO:0000256" key="1">
    <source>
        <dbReference type="SAM" id="Phobius"/>
    </source>
</evidence>
<dbReference type="STRING" id="407022.SAMN05661044_00303"/>
<organism evidence="4 5">
    <name type="scientific">Olivibacter domesticus</name>
    <name type="common">Pseudosphingobacterium domesticum</name>
    <dbReference type="NCBI Taxonomy" id="407022"/>
    <lineage>
        <taxon>Bacteria</taxon>
        <taxon>Pseudomonadati</taxon>
        <taxon>Bacteroidota</taxon>
        <taxon>Sphingobacteriia</taxon>
        <taxon>Sphingobacteriales</taxon>
        <taxon>Sphingobacteriaceae</taxon>
        <taxon>Olivibacter</taxon>
    </lineage>
</organism>
<dbReference type="Pfam" id="PF04773">
    <property type="entry name" value="FecR"/>
    <property type="match status" value="1"/>
</dbReference>
<sequence length="359" mass="40614">MQKYKYYKTVDFLSDDEFIDWVRAPNWETNLYWQEVFILFPAVKPYADEARQLVVHIRVKPMKGATTNLKEAIVAKALIQEVKGSGTSSKPLTIRSRSKWMVAALVLIVSGLLLVKMPLYRPTKLEVISVDDAHIKQVKNVSDMVLLVELPDQSTVILQPKAYMSYRTDSFALKREVHLVGEAFFDISKNKQVPFIVNTDQLITKVLGTSFFVNASPNTAAHRVLVASGSVRVETKRNKSSTGHRQREGLVLHAGQETHLNVDRPMTVTFSEQALHITEDLEKAFDFQNVPMSKVAATLHEYYGLDVQIKKQELAKRPITAFLGNVSLQEKLNLIAKAVEARYQLDDGVVIFTLEINQQ</sequence>
<dbReference type="InterPro" id="IPR012373">
    <property type="entry name" value="Ferrdict_sens_TM"/>
</dbReference>
<accession>A0A1H7H7V9</accession>
<protein>
    <submittedName>
        <fullName evidence="4">FecR family protein</fullName>
    </submittedName>
</protein>
<feature type="transmembrane region" description="Helical" evidence="1">
    <location>
        <begin position="100"/>
        <end position="120"/>
    </location>
</feature>
<name>A0A1H7H7V9_OLID1</name>
<dbReference type="PANTHER" id="PTHR30273">
    <property type="entry name" value="PERIPLASMIC SIGNAL SENSOR AND SIGMA FACTOR ACTIVATOR FECR-RELATED"/>
    <property type="match status" value="1"/>
</dbReference>
<dbReference type="EMBL" id="FOAF01000001">
    <property type="protein sequence ID" value="SEK46308.1"/>
    <property type="molecule type" value="Genomic_DNA"/>
</dbReference>
<evidence type="ECO:0000259" key="3">
    <source>
        <dbReference type="Pfam" id="PF16344"/>
    </source>
</evidence>
<evidence type="ECO:0000313" key="5">
    <source>
        <dbReference type="Proteomes" id="UP000199421"/>
    </source>
</evidence>